<dbReference type="Proteomes" id="UP001286313">
    <property type="component" value="Unassembled WGS sequence"/>
</dbReference>
<evidence type="ECO:0000256" key="1">
    <source>
        <dbReference type="SAM" id="MobiDB-lite"/>
    </source>
</evidence>
<feature type="chain" id="PRO_5042133955" evidence="2">
    <location>
        <begin position="20"/>
        <end position="108"/>
    </location>
</feature>
<feature type="signal peptide" evidence="2">
    <location>
        <begin position="1"/>
        <end position="19"/>
    </location>
</feature>
<evidence type="ECO:0000256" key="2">
    <source>
        <dbReference type="SAM" id="SignalP"/>
    </source>
</evidence>
<organism evidence="3 4">
    <name type="scientific">Petrolisthes cinctipes</name>
    <name type="common">Flat porcelain crab</name>
    <dbReference type="NCBI Taxonomy" id="88211"/>
    <lineage>
        <taxon>Eukaryota</taxon>
        <taxon>Metazoa</taxon>
        <taxon>Ecdysozoa</taxon>
        <taxon>Arthropoda</taxon>
        <taxon>Crustacea</taxon>
        <taxon>Multicrustacea</taxon>
        <taxon>Malacostraca</taxon>
        <taxon>Eumalacostraca</taxon>
        <taxon>Eucarida</taxon>
        <taxon>Decapoda</taxon>
        <taxon>Pleocyemata</taxon>
        <taxon>Anomura</taxon>
        <taxon>Galatheoidea</taxon>
        <taxon>Porcellanidae</taxon>
        <taxon>Petrolisthes</taxon>
    </lineage>
</organism>
<keyword evidence="2" id="KW-0732">Signal</keyword>
<dbReference type="EMBL" id="JAWQEG010005664">
    <property type="protein sequence ID" value="KAK3857210.1"/>
    <property type="molecule type" value="Genomic_DNA"/>
</dbReference>
<evidence type="ECO:0000313" key="3">
    <source>
        <dbReference type="EMBL" id="KAK3857210.1"/>
    </source>
</evidence>
<feature type="non-terminal residue" evidence="3">
    <location>
        <position position="1"/>
    </location>
</feature>
<keyword evidence="4" id="KW-1185">Reference proteome</keyword>
<reference evidence="3" key="1">
    <citation type="submission" date="2023-10" db="EMBL/GenBank/DDBJ databases">
        <title>Genome assemblies of two species of porcelain crab, Petrolisthes cinctipes and Petrolisthes manimaculis (Anomura: Porcellanidae).</title>
        <authorList>
            <person name="Angst P."/>
        </authorList>
    </citation>
    <scope>NUCLEOTIDE SEQUENCE</scope>
    <source>
        <strain evidence="3">PB745_01</strain>
        <tissue evidence="3">Gill</tissue>
    </source>
</reference>
<evidence type="ECO:0000313" key="4">
    <source>
        <dbReference type="Proteomes" id="UP001286313"/>
    </source>
</evidence>
<feature type="region of interest" description="Disordered" evidence="1">
    <location>
        <begin position="53"/>
        <end position="88"/>
    </location>
</feature>
<accession>A0AAE1BUT2</accession>
<sequence length="108" mass="12058">CPHHVFFLGGFLFSRVVFGEVWVSVEEWEERHCALSCGQLGATVPTELEEAVTSELQRGGERSEGVGCQVGKVDDDTPRPTALKPSVDWPPARLTLPRYWFPQELSSQ</sequence>
<proteinExistence type="predicted"/>
<protein>
    <submittedName>
        <fullName evidence="3">Uncharacterized protein</fullName>
    </submittedName>
</protein>
<gene>
    <name evidence="3" type="ORF">Pcinc_036522</name>
</gene>
<dbReference type="AlphaFoldDB" id="A0AAE1BUT2"/>
<comment type="caution">
    <text evidence="3">The sequence shown here is derived from an EMBL/GenBank/DDBJ whole genome shotgun (WGS) entry which is preliminary data.</text>
</comment>
<name>A0AAE1BUT2_PETCI</name>